<organism evidence="2">
    <name type="scientific">Fagus sylvatica</name>
    <name type="common">Beechnut</name>
    <dbReference type="NCBI Taxonomy" id="28930"/>
    <lineage>
        <taxon>Eukaryota</taxon>
        <taxon>Viridiplantae</taxon>
        <taxon>Streptophyta</taxon>
        <taxon>Embryophyta</taxon>
        <taxon>Tracheophyta</taxon>
        <taxon>Spermatophyta</taxon>
        <taxon>Magnoliopsida</taxon>
        <taxon>eudicotyledons</taxon>
        <taxon>Gunneridae</taxon>
        <taxon>Pentapetalae</taxon>
        <taxon>rosids</taxon>
        <taxon>fabids</taxon>
        <taxon>Fagales</taxon>
        <taxon>Fagaceae</taxon>
        <taxon>Fagus</taxon>
    </lineage>
</organism>
<accession>A0A2N9HXD8</accession>
<proteinExistence type="predicted"/>
<protein>
    <submittedName>
        <fullName evidence="2">Uncharacterized protein</fullName>
    </submittedName>
</protein>
<gene>
    <name evidence="2" type="ORF">FSB_LOCUS44256</name>
</gene>
<dbReference type="AlphaFoldDB" id="A0A2N9HXD8"/>
<feature type="compositionally biased region" description="Low complexity" evidence="1">
    <location>
        <begin position="28"/>
        <end position="54"/>
    </location>
</feature>
<feature type="compositionally biased region" description="Basic and acidic residues" evidence="1">
    <location>
        <begin position="14"/>
        <end position="27"/>
    </location>
</feature>
<reference evidence="2" key="1">
    <citation type="submission" date="2018-02" db="EMBL/GenBank/DDBJ databases">
        <authorList>
            <person name="Cohen D.B."/>
            <person name="Kent A.D."/>
        </authorList>
    </citation>
    <scope>NUCLEOTIDE SEQUENCE</scope>
</reference>
<dbReference type="EMBL" id="OIVN01004267">
    <property type="protein sequence ID" value="SPD16374.1"/>
    <property type="molecule type" value="Genomic_DNA"/>
</dbReference>
<feature type="region of interest" description="Disordered" evidence="1">
    <location>
        <begin position="1"/>
        <end position="64"/>
    </location>
</feature>
<sequence length="127" mass="14184">MNKKKKKVAALVLERNRTAKENKERGPARPAGQQAQQASSSPQGQQQAQQASSKPSRRIACSPLPSALHRIVTPLMSSRDRLGMGFTPAAPQQIKAPFWSPKRSVLSFFFLDSSRWNKKNQQKTPLF</sequence>
<evidence type="ECO:0000256" key="1">
    <source>
        <dbReference type="SAM" id="MobiDB-lite"/>
    </source>
</evidence>
<evidence type="ECO:0000313" key="2">
    <source>
        <dbReference type="EMBL" id="SPD16374.1"/>
    </source>
</evidence>
<name>A0A2N9HXD8_FAGSY</name>